<evidence type="ECO:0000313" key="3">
    <source>
        <dbReference type="Proteomes" id="UP000015354"/>
    </source>
</evidence>
<reference evidence="2 3" key="1">
    <citation type="journal article" date="2013" name="PLoS ONE">
        <title>Predicting the Proteins of Angomonas deanei, Strigomonas culicis and Their Respective Endosymbionts Reveals New Aspects of the Trypanosomatidae Family.</title>
        <authorList>
            <person name="Motta M.C."/>
            <person name="Martins A.C."/>
            <person name="de Souza S.S."/>
            <person name="Catta-Preta C.M."/>
            <person name="Silva R."/>
            <person name="Klein C.C."/>
            <person name="de Almeida L.G."/>
            <person name="de Lima Cunha O."/>
            <person name="Ciapina L.P."/>
            <person name="Brocchi M."/>
            <person name="Colabardini A.C."/>
            <person name="de Araujo Lima B."/>
            <person name="Machado C.R."/>
            <person name="de Almeida Soares C.M."/>
            <person name="Probst C.M."/>
            <person name="de Menezes C.B."/>
            <person name="Thompson C.E."/>
            <person name="Bartholomeu D.C."/>
            <person name="Gradia D.F."/>
            <person name="Pavoni D.P."/>
            <person name="Grisard E.C."/>
            <person name="Fantinatti-Garboggini F."/>
            <person name="Marchini F.K."/>
            <person name="Rodrigues-Luiz G.F."/>
            <person name="Wagner G."/>
            <person name="Goldman G.H."/>
            <person name="Fietto J.L."/>
            <person name="Elias M.C."/>
            <person name="Goldman M.H."/>
            <person name="Sagot M.F."/>
            <person name="Pereira M."/>
            <person name="Stoco P.H."/>
            <person name="de Mendonca-Neto R.P."/>
            <person name="Teixeira S.M."/>
            <person name="Maciel T.E."/>
            <person name="de Oliveira Mendes T.A."/>
            <person name="Urmenyi T.P."/>
            <person name="de Souza W."/>
            <person name="Schenkman S."/>
            <person name="de Vasconcelos A.T."/>
        </authorList>
    </citation>
    <scope>NUCLEOTIDE SEQUENCE [LARGE SCALE GENOMIC DNA]</scope>
</reference>
<sequence>MSNSSDVMSIQYAGQLVELARREENPDGNPMTAARHYLTAMELIASTVNTIASTMDNPDERKFFLFQIKSKLTIYQERVQLLLSVAEQTGLLDKPSAGGGVLAALPAATSATLPPPLFDSVALSGNNVNSNNSKNMGQYDTDSTISTGGGAGPSCGGGGAAVMGIPMNNNNSGGGGDYSMDAKDNSAYGGNSAAPPIDAYLPEDSAMDAPPPLPAKTMEELMRELESLK</sequence>
<name>S9UJQ7_9TRYP</name>
<keyword evidence="3" id="KW-1185">Reference proteome</keyword>
<accession>S9UJQ7</accession>
<gene>
    <name evidence="2" type="ORF">STCU_04701</name>
</gene>
<comment type="caution">
    <text evidence="2">The sequence shown here is derived from an EMBL/GenBank/DDBJ whole genome shotgun (WGS) entry which is preliminary data.</text>
</comment>
<dbReference type="Proteomes" id="UP000015354">
    <property type="component" value="Unassembled WGS sequence"/>
</dbReference>
<evidence type="ECO:0000313" key="2">
    <source>
        <dbReference type="EMBL" id="EPY29148.1"/>
    </source>
</evidence>
<dbReference type="AlphaFoldDB" id="S9UJQ7"/>
<dbReference type="EMBL" id="ATMH01004701">
    <property type="protein sequence ID" value="EPY29148.1"/>
    <property type="molecule type" value="Genomic_DNA"/>
</dbReference>
<dbReference type="OrthoDB" id="277516at2759"/>
<organism evidence="2 3">
    <name type="scientific">Strigomonas culicis</name>
    <dbReference type="NCBI Taxonomy" id="28005"/>
    <lineage>
        <taxon>Eukaryota</taxon>
        <taxon>Discoba</taxon>
        <taxon>Euglenozoa</taxon>
        <taxon>Kinetoplastea</taxon>
        <taxon>Metakinetoplastina</taxon>
        <taxon>Trypanosomatida</taxon>
        <taxon>Trypanosomatidae</taxon>
        <taxon>Strigomonadinae</taxon>
        <taxon>Strigomonas</taxon>
    </lineage>
</organism>
<protein>
    <submittedName>
        <fullName evidence="2">Uncharacterized protein</fullName>
    </submittedName>
</protein>
<evidence type="ECO:0000256" key="1">
    <source>
        <dbReference type="SAM" id="MobiDB-lite"/>
    </source>
</evidence>
<proteinExistence type="predicted"/>
<feature type="region of interest" description="Disordered" evidence="1">
    <location>
        <begin position="187"/>
        <end position="214"/>
    </location>
</feature>